<sequence length="232" mass="26209">MAHYNFRNQRGLQRAAMPSMVGEGTYASPISLIDDDNYGVASGVAYRVPNQDTVTPAPPLFPNAHFDIHRIGYSTDADFRLVGRDLEVMLALIDPEAIFRVTMTQCDTPTGSEGPLVWSWKHASRNSLTAEEYGNILKLGQPSLGKLVLFTYCTRQNHSWGLVRQVLGRHYSLEDCLNILRIPQELRNEIDNFGPRLWTVGQKMPRLYICKDMPLAAVVTKMDNLMRLQPTE</sequence>
<keyword evidence="2" id="KW-1185">Reference proteome</keyword>
<protein>
    <submittedName>
        <fullName evidence="1">Uncharacterized protein</fullName>
    </submittedName>
</protein>
<reference evidence="1 2" key="1">
    <citation type="submission" date="2015-09" db="EMBL/GenBank/DDBJ databases">
        <title>Host preference determinants of Valsa canker pathogens revealed by comparative genomics.</title>
        <authorList>
            <person name="Yin Z."/>
            <person name="Huang L."/>
        </authorList>
    </citation>
    <scope>NUCLEOTIDE SEQUENCE [LARGE SCALE GENOMIC DNA]</scope>
    <source>
        <strain evidence="1 2">03-1</strain>
    </source>
</reference>
<comment type="caution">
    <text evidence="1">The sequence shown here is derived from an EMBL/GenBank/DDBJ whole genome shotgun (WGS) entry which is preliminary data.</text>
</comment>
<dbReference type="Proteomes" id="UP000283895">
    <property type="component" value="Unassembled WGS sequence"/>
</dbReference>
<dbReference type="EMBL" id="LKEA01000013">
    <property type="protein sequence ID" value="ROW04896.1"/>
    <property type="molecule type" value="Genomic_DNA"/>
</dbReference>
<accession>A0A423WN85</accession>
<dbReference type="AlphaFoldDB" id="A0A423WN85"/>
<dbReference type="OrthoDB" id="5226242at2759"/>
<evidence type="ECO:0000313" key="2">
    <source>
        <dbReference type="Proteomes" id="UP000283895"/>
    </source>
</evidence>
<evidence type="ECO:0000313" key="1">
    <source>
        <dbReference type="EMBL" id="ROW04896.1"/>
    </source>
</evidence>
<name>A0A423WN85_9PEZI</name>
<proteinExistence type="predicted"/>
<organism evidence="1 2">
    <name type="scientific">Cytospora schulzeri</name>
    <dbReference type="NCBI Taxonomy" id="448051"/>
    <lineage>
        <taxon>Eukaryota</taxon>
        <taxon>Fungi</taxon>
        <taxon>Dikarya</taxon>
        <taxon>Ascomycota</taxon>
        <taxon>Pezizomycotina</taxon>
        <taxon>Sordariomycetes</taxon>
        <taxon>Sordariomycetidae</taxon>
        <taxon>Diaporthales</taxon>
        <taxon>Cytosporaceae</taxon>
        <taxon>Cytospora</taxon>
    </lineage>
</organism>
<gene>
    <name evidence="1" type="ORF">VMCG_04904</name>
</gene>